<dbReference type="Proteomes" id="UP001597079">
    <property type="component" value="Unassembled WGS sequence"/>
</dbReference>
<evidence type="ECO:0000313" key="1">
    <source>
        <dbReference type="EMBL" id="MFD1673605.1"/>
    </source>
</evidence>
<sequence>MRFDYVCRYCKQPMGTVEHRDWTLADGVQHLGLHHLDAAHQQEVVRPIQADAVQVQTVCEACEEAVQMHPELLVEGHVIQ</sequence>
<dbReference type="InterPro" id="IPR020115">
    <property type="entry name" value="Fin"/>
</dbReference>
<dbReference type="Pfam" id="PF10955">
    <property type="entry name" value="Fin"/>
    <property type="match status" value="1"/>
</dbReference>
<name>A0ABW4JCE9_9BACL</name>
<evidence type="ECO:0000313" key="2">
    <source>
        <dbReference type="Proteomes" id="UP001597079"/>
    </source>
</evidence>
<reference evidence="2" key="1">
    <citation type="journal article" date="2019" name="Int. J. Syst. Evol. Microbiol.">
        <title>The Global Catalogue of Microorganisms (GCM) 10K type strain sequencing project: providing services to taxonomists for standard genome sequencing and annotation.</title>
        <authorList>
            <consortium name="The Broad Institute Genomics Platform"/>
            <consortium name="The Broad Institute Genome Sequencing Center for Infectious Disease"/>
            <person name="Wu L."/>
            <person name="Ma J."/>
        </authorList>
    </citation>
    <scope>NUCLEOTIDE SEQUENCE [LARGE SCALE GENOMIC DNA]</scope>
    <source>
        <strain evidence="2">CGMCC 1.12286</strain>
    </source>
</reference>
<proteinExistence type="predicted"/>
<organism evidence="1 2">
    <name type="scientific">Alicyclobacillus fodiniaquatilis</name>
    <dbReference type="NCBI Taxonomy" id="1661150"/>
    <lineage>
        <taxon>Bacteria</taxon>
        <taxon>Bacillati</taxon>
        <taxon>Bacillota</taxon>
        <taxon>Bacilli</taxon>
        <taxon>Bacillales</taxon>
        <taxon>Alicyclobacillaceae</taxon>
        <taxon>Alicyclobacillus</taxon>
    </lineage>
</organism>
<protein>
    <submittedName>
        <fullName evidence="1">Anti-sigma-F factor Fin</fullName>
    </submittedName>
</protein>
<gene>
    <name evidence="1" type="ORF">ACFSB2_02635</name>
</gene>
<keyword evidence="2" id="KW-1185">Reference proteome</keyword>
<dbReference type="EMBL" id="JBHUCX010000008">
    <property type="protein sequence ID" value="MFD1673605.1"/>
    <property type="molecule type" value="Genomic_DNA"/>
</dbReference>
<accession>A0ABW4JCE9</accession>
<dbReference type="RefSeq" id="WP_377941061.1">
    <property type="nucleotide sequence ID" value="NZ_JBHUCX010000008.1"/>
</dbReference>
<comment type="caution">
    <text evidence="1">The sequence shown here is derived from an EMBL/GenBank/DDBJ whole genome shotgun (WGS) entry which is preliminary data.</text>
</comment>